<reference evidence="1 2" key="1">
    <citation type="submission" date="2015-09" db="EMBL/GenBank/DDBJ databases">
        <title>Trachymyrmex cornetzi WGS genome.</title>
        <authorList>
            <person name="Nygaard S."/>
            <person name="Hu H."/>
            <person name="Boomsma J."/>
            <person name="Zhang G."/>
        </authorList>
    </citation>
    <scope>NUCLEOTIDE SEQUENCE [LARGE SCALE GENOMIC DNA]</scope>
    <source>
        <strain evidence="1">Tcor2-1</strain>
        <tissue evidence="1">Whole body</tissue>
    </source>
</reference>
<dbReference type="EMBL" id="KQ980914">
    <property type="protein sequence ID" value="KYN11458.1"/>
    <property type="molecule type" value="Genomic_DNA"/>
</dbReference>
<proteinExistence type="predicted"/>
<gene>
    <name evidence="1" type="ORF">ALC57_16393</name>
</gene>
<dbReference type="AlphaFoldDB" id="A0A151IVB3"/>
<protein>
    <submittedName>
        <fullName evidence="1">Uncharacterized protein</fullName>
    </submittedName>
</protein>
<sequence>MCQLSAGAIQCRQFAVEAGWRRYVTPYRATQRHNATCRAKDAATTGVDDAFASFFPFLLIEFTPVDVLRRVSFQKFVRFVVISVIPGVPREHFRGVAHVKRRERERERERE</sequence>
<dbReference type="Proteomes" id="UP000078492">
    <property type="component" value="Unassembled WGS sequence"/>
</dbReference>
<evidence type="ECO:0000313" key="1">
    <source>
        <dbReference type="EMBL" id="KYN11458.1"/>
    </source>
</evidence>
<organism evidence="1 2">
    <name type="scientific">Trachymyrmex cornetzi</name>
    <dbReference type="NCBI Taxonomy" id="471704"/>
    <lineage>
        <taxon>Eukaryota</taxon>
        <taxon>Metazoa</taxon>
        <taxon>Ecdysozoa</taxon>
        <taxon>Arthropoda</taxon>
        <taxon>Hexapoda</taxon>
        <taxon>Insecta</taxon>
        <taxon>Pterygota</taxon>
        <taxon>Neoptera</taxon>
        <taxon>Endopterygota</taxon>
        <taxon>Hymenoptera</taxon>
        <taxon>Apocrita</taxon>
        <taxon>Aculeata</taxon>
        <taxon>Formicoidea</taxon>
        <taxon>Formicidae</taxon>
        <taxon>Myrmicinae</taxon>
        <taxon>Trachymyrmex</taxon>
    </lineage>
</organism>
<keyword evidence="2" id="KW-1185">Reference proteome</keyword>
<evidence type="ECO:0000313" key="2">
    <source>
        <dbReference type="Proteomes" id="UP000078492"/>
    </source>
</evidence>
<accession>A0A151IVB3</accession>
<name>A0A151IVB3_9HYME</name>